<proteinExistence type="predicted"/>
<reference evidence="2" key="1">
    <citation type="journal article" date="2014" name="Front. Microbiol.">
        <title>High frequency of phylogenetically diverse reductive dehalogenase-homologous genes in deep subseafloor sedimentary metagenomes.</title>
        <authorList>
            <person name="Kawai M."/>
            <person name="Futagami T."/>
            <person name="Toyoda A."/>
            <person name="Takaki Y."/>
            <person name="Nishi S."/>
            <person name="Hori S."/>
            <person name="Arai W."/>
            <person name="Tsubouchi T."/>
            <person name="Morono Y."/>
            <person name="Uchiyama I."/>
            <person name="Ito T."/>
            <person name="Fujiyama A."/>
            <person name="Inagaki F."/>
            <person name="Takami H."/>
        </authorList>
    </citation>
    <scope>NUCLEOTIDE SEQUENCE</scope>
    <source>
        <strain evidence="2">Expedition CK06-06</strain>
    </source>
</reference>
<sequence length="86" mass="9118">MKTKLREKKVKVFGKSIPLIAIVAVGLIVGIAGAAMVRTLDTSVTITEPIGGTVTVVLDVTYPGFTDTVTLEIPNDADREYGLNIT</sequence>
<dbReference type="EMBL" id="BARU01029543">
    <property type="protein sequence ID" value="GAH68134.1"/>
    <property type="molecule type" value="Genomic_DNA"/>
</dbReference>
<feature type="transmembrane region" description="Helical" evidence="1">
    <location>
        <begin position="12"/>
        <end position="37"/>
    </location>
</feature>
<keyword evidence="1" id="KW-0812">Transmembrane</keyword>
<evidence type="ECO:0000313" key="2">
    <source>
        <dbReference type="EMBL" id="GAH68134.1"/>
    </source>
</evidence>
<feature type="non-terminal residue" evidence="2">
    <location>
        <position position="86"/>
    </location>
</feature>
<organism evidence="2">
    <name type="scientific">marine sediment metagenome</name>
    <dbReference type="NCBI Taxonomy" id="412755"/>
    <lineage>
        <taxon>unclassified sequences</taxon>
        <taxon>metagenomes</taxon>
        <taxon>ecological metagenomes</taxon>
    </lineage>
</organism>
<keyword evidence="1" id="KW-0472">Membrane</keyword>
<gene>
    <name evidence="2" type="ORF">S03H2_46981</name>
</gene>
<keyword evidence="1" id="KW-1133">Transmembrane helix</keyword>
<evidence type="ECO:0000256" key="1">
    <source>
        <dbReference type="SAM" id="Phobius"/>
    </source>
</evidence>
<dbReference type="AlphaFoldDB" id="X1IPT9"/>
<name>X1IPT9_9ZZZZ</name>
<accession>X1IPT9</accession>
<comment type="caution">
    <text evidence="2">The sequence shown here is derived from an EMBL/GenBank/DDBJ whole genome shotgun (WGS) entry which is preliminary data.</text>
</comment>
<protein>
    <submittedName>
        <fullName evidence="2">Uncharacterized protein</fullName>
    </submittedName>
</protein>